<dbReference type="GO" id="GO:0016040">
    <property type="term" value="F:glutamate synthase (NADH) activity"/>
    <property type="evidence" value="ECO:0007669"/>
    <property type="project" value="UniProtKB-EC"/>
</dbReference>
<dbReference type="Gene3D" id="3.30.70.3270">
    <property type="match status" value="1"/>
</dbReference>
<dbReference type="PRINTS" id="PR00368">
    <property type="entry name" value="FADPNR"/>
</dbReference>
<organism evidence="5 6">
    <name type="scientific">Spirochaeta isovalerica</name>
    <dbReference type="NCBI Taxonomy" id="150"/>
    <lineage>
        <taxon>Bacteria</taxon>
        <taxon>Pseudomonadati</taxon>
        <taxon>Spirochaetota</taxon>
        <taxon>Spirochaetia</taxon>
        <taxon>Spirochaetales</taxon>
        <taxon>Spirochaetaceae</taxon>
        <taxon>Spirochaeta</taxon>
    </lineage>
</organism>
<dbReference type="AlphaFoldDB" id="A0A841RAL4"/>
<dbReference type="Pfam" id="PF07992">
    <property type="entry name" value="Pyr_redox_2"/>
    <property type="match status" value="1"/>
</dbReference>
<dbReference type="EMBL" id="JACHGJ010000003">
    <property type="protein sequence ID" value="MBB6480287.1"/>
    <property type="molecule type" value="Genomic_DNA"/>
</dbReference>
<evidence type="ECO:0000256" key="1">
    <source>
        <dbReference type="ARBA" id="ARBA00022723"/>
    </source>
</evidence>
<keyword evidence="1" id="KW-0479">Metal-binding</keyword>
<gene>
    <name evidence="5" type="ORF">HNR50_001950</name>
</gene>
<dbReference type="EC" id="1.4.1.14" evidence="5"/>
<keyword evidence="2" id="KW-0408">Iron</keyword>
<dbReference type="EC" id="1.4.1.13" evidence="5"/>
<keyword evidence="3" id="KW-0411">Iron-sulfur</keyword>
<evidence type="ECO:0000256" key="2">
    <source>
        <dbReference type="ARBA" id="ARBA00023004"/>
    </source>
</evidence>
<dbReference type="PROSITE" id="PS51379">
    <property type="entry name" value="4FE4S_FER_2"/>
    <property type="match status" value="3"/>
</dbReference>
<dbReference type="InterPro" id="IPR036188">
    <property type="entry name" value="FAD/NAD-bd_sf"/>
</dbReference>
<name>A0A841RAL4_9SPIO</name>
<evidence type="ECO:0000259" key="4">
    <source>
        <dbReference type="PROSITE" id="PS51379"/>
    </source>
</evidence>
<dbReference type="InterPro" id="IPR017900">
    <property type="entry name" value="4Fe4S_Fe_S_CS"/>
</dbReference>
<dbReference type="RefSeq" id="WP_184746400.1">
    <property type="nucleotide sequence ID" value="NZ_JACHGJ010000003.1"/>
</dbReference>
<dbReference type="GO" id="GO:0051536">
    <property type="term" value="F:iron-sulfur cluster binding"/>
    <property type="evidence" value="ECO:0007669"/>
    <property type="project" value="UniProtKB-KW"/>
</dbReference>
<dbReference type="PROSITE" id="PS00198">
    <property type="entry name" value="4FE4S_FER_1"/>
    <property type="match status" value="2"/>
</dbReference>
<evidence type="ECO:0000313" key="5">
    <source>
        <dbReference type="EMBL" id="MBB6480287.1"/>
    </source>
</evidence>
<dbReference type="Gene3D" id="1.10.1060.10">
    <property type="entry name" value="Alpha-helical ferredoxin"/>
    <property type="match status" value="1"/>
</dbReference>
<dbReference type="SUPFAM" id="SSF51971">
    <property type="entry name" value="Nucleotide-binding domain"/>
    <property type="match status" value="2"/>
</dbReference>
<dbReference type="SUPFAM" id="SSF46548">
    <property type="entry name" value="alpha-helical ferredoxin"/>
    <property type="match status" value="1"/>
</dbReference>
<proteinExistence type="predicted"/>
<dbReference type="SUPFAM" id="SSF54862">
    <property type="entry name" value="4Fe-4S ferredoxins"/>
    <property type="match status" value="1"/>
</dbReference>
<dbReference type="InterPro" id="IPR028261">
    <property type="entry name" value="DPD_II"/>
</dbReference>
<feature type="domain" description="4Fe-4S ferredoxin-type" evidence="4">
    <location>
        <begin position="37"/>
        <end position="67"/>
    </location>
</feature>
<protein>
    <submittedName>
        <fullName evidence="5">Glutamate synthase (NADPH/NADH) small chain</fullName>
        <ecNumber evidence="5">1.4.1.13</ecNumber>
        <ecNumber evidence="5">1.4.1.14</ecNumber>
    </submittedName>
</protein>
<keyword evidence="5" id="KW-0560">Oxidoreductase</keyword>
<feature type="domain" description="4Fe-4S ferredoxin-type" evidence="4">
    <location>
        <begin position="79"/>
        <end position="108"/>
    </location>
</feature>
<dbReference type="InterPro" id="IPR017896">
    <property type="entry name" value="4Fe4S_Fe-S-bd"/>
</dbReference>
<dbReference type="Pfam" id="PF14691">
    <property type="entry name" value="Fer4_20"/>
    <property type="match status" value="1"/>
</dbReference>
<keyword evidence="6" id="KW-1185">Reference proteome</keyword>
<dbReference type="Proteomes" id="UP000587760">
    <property type="component" value="Unassembled WGS sequence"/>
</dbReference>
<dbReference type="PANTHER" id="PTHR42783:SF3">
    <property type="entry name" value="GLUTAMATE SYNTHASE [NADPH] SMALL CHAIN-RELATED"/>
    <property type="match status" value="1"/>
</dbReference>
<evidence type="ECO:0000256" key="3">
    <source>
        <dbReference type="ARBA" id="ARBA00023014"/>
    </source>
</evidence>
<evidence type="ECO:0000313" key="6">
    <source>
        <dbReference type="Proteomes" id="UP000587760"/>
    </source>
</evidence>
<dbReference type="Pfam" id="PF12838">
    <property type="entry name" value="Fer4_7"/>
    <property type="match status" value="1"/>
</dbReference>
<dbReference type="Gene3D" id="3.50.50.60">
    <property type="entry name" value="FAD/NAD(P)-binding domain"/>
    <property type="match status" value="2"/>
</dbReference>
<sequence length="594" mass="65963">MSLKDIIAPFSVWKRALEKPYTNRKPIETRPGADRYRGFHQNAIDQCIGCGTCEEICQNNAIDLVPLEGKTSSHGDSGLRPKIDYGRCCWCALCVDICPTGSLGMSNEYIWITTDPEDFRFIPGGETKPWDDRAEGYRRAEGYDLLEAERVEMPMLSFEESQKSFIEMVQGYSKEQAMEEADRCVACGICIATCPAHMDVPAYIEAIRNDDMGEGLKIVYNANPLPASCGRVCSHACEYVCAMKHKGEAISIRWLKRYIIDQIYLGDYKEILKSADESNGKKIAVIGSGPGGLSAAYYLRLLGYEITVFDANEKAGGMLRYGIPEYRLPYEQVEKDVEYIRQLGVTINQDLKIGVDRDFKTLYDEYDAIFFSTGLKDPYGLEIAGEDLPGVQSGLDILDEVTKGKTPDIGKSVVVVGGGNVAMDAARTSRRYGAEVTILYRRREVDMPADEEEIHESQGEGCKLVTQAIPLRVEKGDSTRLKLFFGMAEMVDQGEGQRPKPVLIEGSEEVIECDTVITAIGQEADYSFIPEEIGKNLVFNRGMVQINEFRQTGDSKIFAGGDIANRKRDAISAIADGHSAAKGIDIYLTNFKDK</sequence>
<feature type="domain" description="4Fe-4S ferredoxin-type" evidence="4">
    <location>
        <begin position="174"/>
        <end position="206"/>
    </location>
</feature>
<dbReference type="PANTHER" id="PTHR42783">
    <property type="entry name" value="GLUTAMATE SYNTHASE [NADPH] SMALL CHAIN"/>
    <property type="match status" value="1"/>
</dbReference>
<comment type="caution">
    <text evidence="5">The sequence shown here is derived from an EMBL/GenBank/DDBJ whole genome shotgun (WGS) entry which is preliminary data.</text>
</comment>
<dbReference type="InterPro" id="IPR023753">
    <property type="entry name" value="FAD/NAD-binding_dom"/>
</dbReference>
<dbReference type="GO" id="GO:0004355">
    <property type="term" value="F:glutamate synthase (NADPH) activity"/>
    <property type="evidence" value="ECO:0007669"/>
    <property type="project" value="UniProtKB-EC"/>
</dbReference>
<dbReference type="PRINTS" id="PR00469">
    <property type="entry name" value="PNDRDTASEII"/>
</dbReference>
<reference evidence="5 6" key="1">
    <citation type="submission" date="2020-08" db="EMBL/GenBank/DDBJ databases">
        <title>Genomic Encyclopedia of Type Strains, Phase IV (KMG-IV): sequencing the most valuable type-strain genomes for metagenomic binning, comparative biology and taxonomic classification.</title>
        <authorList>
            <person name="Goeker M."/>
        </authorList>
    </citation>
    <scope>NUCLEOTIDE SEQUENCE [LARGE SCALE GENOMIC DNA]</scope>
    <source>
        <strain evidence="5 6">DSM 2461</strain>
    </source>
</reference>
<accession>A0A841RAL4</accession>
<dbReference type="InterPro" id="IPR009051">
    <property type="entry name" value="Helical_ferredxn"/>
</dbReference>
<dbReference type="GO" id="GO:0046872">
    <property type="term" value="F:metal ion binding"/>
    <property type="evidence" value="ECO:0007669"/>
    <property type="project" value="UniProtKB-KW"/>
</dbReference>